<reference evidence="2" key="1">
    <citation type="journal article" date="2017" name="Nat. Commun.">
        <title>The asparagus genome sheds light on the origin and evolution of a young Y chromosome.</title>
        <authorList>
            <person name="Harkess A."/>
            <person name="Zhou J."/>
            <person name="Xu C."/>
            <person name="Bowers J.E."/>
            <person name="Van der Hulst R."/>
            <person name="Ayyampalayam S."/>
            <person name="Mercati F."/>
            <person name="Riccardi P."/>
            <person name="McKain M.R."/>
            <person name="Kakrana A."/>
            <person name="Tang H."/>
            <person name="Ray J."/>
            <person name="Groenendijk J."/>
            <person name="Arikit S."/>
            <person name="Mathioni S.M."/>
            <person name="Nakano M."/>
            <person name="Shan H."/>
            <person name="Telgmann-Rauber A."/>
            <person name="Kanno A."/>
            <person name="Yue Z."/>
            <person name="Chen H."/>
            <person name="Li W."/>
            <person name="Chen Y."/>
            <person name="Xu X."/>
            <person name="Zhang Y."/>
            <person name="Luo S."/>
            <person name="Chen H."/>
            <person name="Gao J."/>
            <person name="Mao Z."/>
            <person name="Pires J.C."/>
            <person name="Luo M."/>
            <person name="Kudrna D."/>
            <person name="Wing R.A."/>
            <person name="Meyers B.C."/>
            <person name="Yi K."/>
            <person name="Kong H."/>
            <person name="Lavrijsen P."/>
            <person name="Sunseri F."/>
            <person name="Falavigna A."/>
            <person name="Ye Y."/>
            <person name="Leebens-Mack J.H."/>
            <person name="Chen G."/>
        </authorList>
    </citation>
    <scope>NUCLEOTIDE SEQUENCE [LARGE SCALE GENOMIC DNA]</scope>
    <source>
        <strain evidence="2">cv. DH0086</strain>
    </source>
</reference>
<keyword evidence="2" id="KW-1185">Reference proteome</keyword>
<gene>
    <name evidence="1" type="ORF">A4U43_C04F29400</name>
</gene>
<dbReference type="Gramene" id="ONK73291">
    <property type="protein sequence ID" value="ONK73291"/>
    <property type="gene ID" value="A4U43_C04F29400"/>
</dbReference>
<organism evidence="1 2">
    <name type="scientific">Asparagus officinalis</name>
    <name type="common">Garden asparagus</name>
    <dbReference type="NCBI Taxonomy" id="4686"/>
    <lineage>
        <taxon>Eukaryota</taxon>
        <taxon>Viridiplantae</taxon>
        <taxon>Streptophyta</taxon>
        <taxon>Embryophyta</taxon>
        <taxon>Tracheophyta</taxon>
        <taxon>Spermatophyta</taxon>
        <taxon>Magnoliopsida</taxon>
        <taxon>Liliopsida</taxon>
        <taxon>Asparagales</taxon>
        <taxon>Asparagaceae</taxon>
        <taxon>Asparagoideae</taxon>
        <taxon>Asparagus</taxon>
    </lineage>
</organism>
<protein>
    <submittedName>
        <fullName evidence="1">Uncharacterized protein</fullName>
    </submittedName>
</protein>
<dbReference type="Proteomes" id="UP000243459">
    <property type="component" value="Chromosome 4"/>
</dbReference>
<dbReference type="EMBL" id="CM007384">
    <property type="protein sequence ID" value="ONK73291.1"/>
    <property type="molecule type" value="Genomic_DNA"/>
</dbReference>
<dbReference type="AlphaFoldDB" id="A0A5P1F9H1"/>
<accession>A0A5P1F9H1</accession>
<evidence type="ECO:0000313" key="1">
    <source>
        <dbReference type="EMBL" id="ONK73291.1"/>
    </source>
</evidence>
<name>A0A5P1F9H1_ASPOF</name>
<evidence type="ECO:0000313" key="2">
    <source>
        <dbReference type="Proteomes" id="UP000243459"/>
    </source>
</evidence>
<sequence>MNEAWKQVYDLDSIESFLMKATVMFQRAYLDAIFFVSEGEMHQARNSKRLQIHEGHMTFYYSITIKSTQKIKRIRLANLAQAQVAQIKLVNVVQVKVIQAKLMNIAQVKVDQIKMVNLTQVKVSQAKLANIAQAKVAQIRLMSIA</sequence>
<proteinExistence type="predicted"/>